<feature type="region of interest" description="Disordered" evidence="1">
    <location>
        <begin position="1"/>
        <end position="31"/>
    </location>
</feature>
<organism evidence="2 3">
    <name type="scientific">Blattamonas nauphoetae</name>
    <dbReference type="NCBI Taxonomy" id="2049346"/>
    <lineage>
        <taxon>Eukaryota</taxon>
        <taxon>Metamonada</taxon>
        <taxon>Preaxostyla</taxon>
        <taxon>Oxymonadida</taxon>
        <taxon>Blattamonas</taxon>
    </lineage>
</organism>
<name>A0ABQ9Y3X2_9EUKA</name>
<evidence type="ECO:0000313" key="2">
    <source>
        <dbReference type="EMBL" id="KAK2958400.1"/>
    </source>
</evidence>
<sequence length="130" mass="14571">MEEFCLRFSDITRRPKDSSHQPHPHTHSSLIQLQPRHQLVLSHLSSNFFYTSNLEKSASHHLTHSDLHSTHNSTTSMLTSPHVITIFFAHLIFVSRHSQPLSSFSHPSRGTGKESSSLSCIDSGCVFVPG</sequence>
<comment type="caution">
    <text evidence="2">The sequence shown here is derived from an EMBL/GenBank/DDBJ whole genome shotgun (WGS) entry which is preliminary data.</text>
</comment>
<feature type="compositionally biased region" description="Basic and acidic residues" evidence="1">
    <location>
        <begin position="10"/>
        <end position="20"/>
    </location>
</feature>
<proteinExistence type="predicted"/>
<keyword evidence="3" id="KW-1185">Reference proteome</keyword>
<accession>A0ABQ9Y3X2</accession>
<gene>
    <name evidence="2" type="ORF">BLNAU_6670</name>
</gene>
<protein>
    <submittedName>
        <fullName evidence="2">Uncharacterized protein</fullName>
    </submittedName>
</protein>
<reference evidence="2 3" key="1">
    <citation type="journal article" date="2022" name="bioRxiv">
        <title>Genomics of Preaxostyla Flagellates Illuminates Evolutionary Transitions and the Path Towards Mitochondrial Loss.</title>
        <authorList>
            <person name="Novak L.V.F."/>
            <person name="Treitli S.C."/>
            <person name="Pyrih J."/>
            <person name="Halakuc P."/>
            <person name="Pipaliya S.V."/>
            <person name="Vacek V."/>
            <person name="Brzon O."/>
            <person name="Soukal P."/>
            <person name="Eme L."/>
            <person name="Dacks J.B."/>
            <person name="Karnkowska A."/>
            <person name="Elias M."/>
            <person name="Hampl V."/>
        </authorList>
    </citation>
    <scope>NUCLEOTIDE SEQUENCE [LARGE SCALE GENOMIC DNA]</scope>
    <source>
        <strain evidence="2">NAU3</strain>
        <tissue evidence="2">Gut</tissue>
    </source>
</reference>
<evidence type="ECO:0000256" key="1">
    <source>
        <dbReference type="SAM" id="MobiDB-lite"/>
    </source>
</evidence>
<evidence type="ECO:0000313" key="3">
    <source>
        <dbReference type="Proteomes" id="UP001281761"/>
    </source>
</evidence>
<dbReference type="Proteomes" id="UP001281761">
    <property type="component" value="Unassembled WGS sequence"/>
</dbReference>
<dbReference type="EMBL" id="JARBJD010000038">
    <property type="protein sequence ID" value="KAK2958400.1"/>
    <property type="molecule type" value="Genomic_DNA"/>
</dbReference>